<evidence type="ECO:0000313" key="1">
    <source>
        <dbReference type="EMBL" id="KKN41441.1"/>
    </source>
</evidence>
<sequence length="92" mass="10361">MPHTRYDPDADLNPEVLDLEGQLARKQAELDYFGRHRTDCPNRWGGRGGCICGWKDVQDGTLWDFVGDSEDLDKALASHEDDAVAERKKESA</sequence>
<gene>
    <name evidence="1" type="ORF">LCGC14_0723120</name>
</gene>
<comment type="caution">
    <text evidence="1">The sequence shown here is derived from an EMBL/GenBank/DDBJ whole genome shotgun (WGS) entry which is preliminary data.</text>
</comment>
<protein>
    <submittedName>
        <fullName evidence="1">Uncharacterized protein</fullName>
    </submittedName>
</protein>
<name>A0A0F9SX38_9ZZZZ</name>
<reference evidence="1" key="1">
    <citation type="journal article" date="2015" name="Nature">
        <title>Complex archaea that bridge the gap between prokaryotes and eukaryotes.</title>
        <authorList>
            <person name="Spang A."/>
            <person name="Saw J.H."/>
            <person name="Jorgensen S.L."/>
            <person name="Zaremba-Niedzwiedzka K."/>
            <person name="Martijn J."/>
            <person name="Lind A.E."/>
            <person name="van Eijk R."/>
            <person name="Schleper C."/>
            <person name="Guy L."/>
            <person name="Ettema T.J."/>
        </authorList>
    </citation>
    <scope>NUCLEOTIDE SEQUENCE</scope>
</reference>
<dbReference type="AlphaFoldDB" id="A0A0F9SX38"/>
<proteinExistence type="predicted"/>
<accession>A0A0F9SX38</accession>
<dbReference type="EMBL" id="LAZR01001646">
    <property type="protein sequence ID" value="KKN41441.1"/>
    <property type="molecule type" value="Genomic_DNA"/>
</dbReference>
<organism evidence="1">
    <name type="scientific">marine sediment metagenome</name>
    <dbReference type="NCBI Taxonomy" id="412755"/>
    <lineage>
        <taxon>unclassified sequences</taxon>
        <taxon>metagenomes</taxon>
        <taxon>ecological metagenomes</taxon>
    </lineage>
</organism>